<reference evidence="1 2" key="1">
    <citation type="journal article" date="2022" name="Allergy">
        <title>Genome assembly and annotation of Periplaneta americana reveal a comprehensive cockroach allergen profile.</title>
        <authorList>
            <person name="Wang L."/>
            <person name="Xiong Q."/>
            <person name="Saelim N."/>
            <person name="Wang L."/>
            <person name="Nong W."/>
            <person name="Wan A.T."/>
            <person name="Shi M."/>
            <person name="Liu X."/>
            <person name="Cao Q."/>
            <person name="Hui J.H.L."/>
            <person name="Sookrung N."/>
            <person name="Leung T.F."/>
            <person name="Tungtrongchitr A."/>
            <person name="Tsui S.K.W."/>
        </authorList>
    </citation>
    <scope>NUCLEOTIDE SEQUENCE [LARGE SCALE GENOMIC DNA]</scope>
    <source>
        <strain evidence="1">PWHHKU_190912</strain>
    </source>
</reference>
<dbReference type="EMBL" id="JAJSOF020000027">
    <property type="protein sequence ID" value="KAJ4434144.1"/>
    <property type="molecule type" value="Genomic_DNA"/>
</dbReference>
<organism evidence="1 2">
    <name type="scientific">Periplaneta americana</name>
    <name type="common">American cockroach</name>
    <name type="synonym">Blatta americana</name>
    <dbReference type="NCBI Taxonomy" id="6978"/>
    <lineage>
        <taxon>Eukaryota</taxon>
        <taxon>Metazoa</taxon>
        <taxon>Ecdysozoa</taxon>
        <taxon>Arthropoda</taxon>
        <taxon>Hexapoda</taxon>
        <taxon>Insecta</taxon>
        <taxon>Pterygota</taxon>
        <taxon>Neoptera</taxon>
        <taxon>Polyneoptera</taxon>
        <taxon>Dictyoptera</taxon>
        <taxon>Blattodea</taxon>
        <taxon>Blattoidea</taxon>
        <taxon>Blattidae</taxon>
        <taxon>Blattinae</taxon>
        <taxon>Periplaneta</taxon>
    </lineage>
</organism>
<comment type="caution">
    <text evidence="1">The sequence shown here is derived from an EMBL/GenBank/DDBJ whole genome shotgun (WGS) entry which is preliminary data.</text>
</comment>
<accession>A0ABQ8SJ22</accession>
<gene>
    <name evidence="1" type="ORF">ANN_16464</name>
</gene>
<name>A0ABQ8SJ22_PERAM</name>
<evidence type="ECO:0000313" key="2">
    <source>
        <dbReference type="Proteomes" id="UP001148838"/>
    </source>
</evidence>
<evidence type="ECO:0000313" key="1">
    <source>
        <dbReference type="EMBL" id="KAJ4434144.1"/>
    </source>
</evidence>
<dbReference type="Proteomes" id="UP001148838">
    <property type="component" value="Unassembled WGS sequence"/>
</dbReference>
<protein>
    <submittedName>
        <fullName evidence="1">Uncharacterized protein</fullName>
    </submittedName>
</protein>
<proteinExistence type="predicted"/>
<keyword evidence="2" id="KW-1185">Reference proteome</keyword>
<sequence length="71" mass="7423">MAALCEGGNKPSGSLKAICKESPVTPGRNVKSPAELSVVVIALFEIQVPKRYRAIVSVKSAAERTGTAIPE</sequence>